<reference evidence="1 2" key="1">
    <citation type="submission" date="2014-08" db="EMBL/GenBank/DDBJ databases">
        <authorList>
            <person name="den Bakker H.C."/>
        </authorList>
    </citation>
    <scope>NUCLEOTIDE SEQUENCE [LARGE SCALE GENOMIC DNA]</scope>
    <source>
        <strain evidence="1 2">DSM 18334</strain>
    </source>
</reference>
<evidence type="ECO:0000313" key="1">
    <source>
        <dbReference type="EMBL" id="KGE20614.1"/>
    </source>
</evidence>
<dbReference type="AlphaFoldDB" id="A0A098MDH5"/>
<gene>
    <name evidence="1" type="ORF">PWYN_15635</name>
</gene>
<proteinExistence type="predicted"/>
<dbReference type="EMBL" id="JQCR01000002">
    <property type="protein sequence ID" value="KGE20614.1"/>
    <property type="molecule type" value="Genomic_DNA"/>
</dbReference>
<accession>A0A098MDH5</accession>
<sequence length="129" mass="15084">MGYKGNINSVIGVGSYLDMMMDIKNNIGKKIELGFEPDIPKDEKKYTLKDAHVGHEYAGAYIHFYLTSEENEDIEFIIKGIKDFEYDLHPNMKKYWVGVSDEPLIQYPKDSESMAHQYGERNYRFLLFN</sequence>
<protein>
    <submittedName>
        <fullName evidence="1">Uncharacterized protein</fullName>
    </submittedName>
</protein>
<evidence type="ECO:0000313" key="2">
    <source>
        <dbReference type="Proteomes" id="UP000029734"/>
    </source>
</evidence>
<reference evidence="1 2" key="2">
    <citation type="submission" date="2014-10" db="EMBL/GenBank/DDBJ databases">
        <title>Comparative genomics of the Paenibacillus odorifer group.</title>
        <authorList>
            <person name="Tsai Y.-C."/>
            <person name="Martin N."/>
            <person name="Korlach J."/>
            <person name="Wiedmann M."/>
        </authorList>
    </citation>
    <scope>NUCLEOTIDE SEQUENCE [LARGE SCALE GENOMIC DNA]</scope>
    <source>
        <strain evidence="1 2">DSM 18334</strain>
    </source>
</reference>
<name>A0A098MDH5_9BACL</name>
<organism evidence="1 2">
    <name type="scientific">Paenibacillus wynnii</name>
    <dbReference type="NCBI Taxonomy" id="268407"/>
    <lineage>
        <taxon>Bacteria</taxon>
        <taxon>Bacillati</taxon>
        <taxon>Bacillota</taxon>
        <taxon>Bacilli</taxon>
        <taxon>Bacillales</taxon>
        <taxon>Paenibacillaceae</taxon>
        <taxon>Paenibacillus</taxon>
    </lineage>
</organism>
<keyword evidence="2" id="KW-1185">Reference proteome</keyword>
<comment type="caution">
    <text evidence="1">The sequence shown here is derived from an EMBL/GenBank/DDBJ whole genome shotgun (WGS) entry which is preliminary data.</text>
</comment>
<dbReference type="Proteomes" id="UP000029734">
    <property type="component" value="Unassembled WGS sequence"/>
</dbReference>